<organism evidence="2 3">
    <name type="scientific">Bacteroides reticulotermitis</name>
    <dbReference type="NCBI Taxonomy" id="1133319"/>
    <lineage>
        <taxon>Bacteria</taxon>
        <taxon>Pseudomonadati</taxon>
        <taxon>Bacteroidota</taxon>
        <taxon>Bacteroidia</taxon>
        <taxon>Bacteroidales</taxon>
        <taxon>Bacteroidaceae</taxon>
        <taxon>Bacteroides</taxon>
    </lineage>
</organism>
<evidence type="ECO:0000256" key="1">
    <source>
        <dbReference type="SAM" id="Phobius"/>
    </source>
</evidence>
<proteinExistence type="predicted"/>
<dbReference type="RefSeq" id="WP_158332239.1">
    <property type="nucleotide sequence ID" value="NZ_JACIER010000024.1"/>
</dbReference>
<gene>
    <name evidence="2" type="ORF">GGR06_004002</name>
</gene>
<feature type="transmembrane region" description="Helical" evidence="1">
    <location>
        <begin position="30"/>
        <end position="55"/>
    </location>
</feature>
<evidence type="ECO:0000313" key="2">
    <source>
        <dbReference type="EMBL" id="MBB4046171.1"/>
    </source>
</evidence>
<dbReference type="Proteomes" id="UP000560658">
    <property type="component" value="Unassembled WGS sequence"/>
</dbReference>
<dbReference type="InterPro" id="IPR025050">
    <property type="entry name" value="TraL_transposon"/>
</dbReference>
<keyword evidence="1" id="KW-1133">Transmembrane helix</keyword>
<evidence type="ECO:0008006" key="4">
    <source>
        <dbReference type="Google" id="ProtNLM"/>
    </source>
</evidence>
<accession>A0A840D5C7</accession>
<reference evidence="2" key="1">
    <citation type="submission" date="2020-08" db="EMBL/GenBank/DDBJ databases">
        <title>Genomic Encyclopedia of Type Strains, Phase IV (KMG-IV): sequencing the most valuable type-strain genomes for metagenomic binning, comparative biology and taxonomic classification.</title>
        <authorList>
            <person name="Goeker M."/>
        </authorList>
    </citation>
    <scope>NUCLEOTIDE SEQUENCE [LARGE SCALE GENOMIC DNA]</scope>
    <source>
        <strain evidence="2">DSM 105720</strain>
    </source>
</reference>
<sequence>MVKKLFSKINEWLEDILRGLLGRMTPDRRVILILTMLLVFGGLSIYMTVSSIYNFGRDRGEKMRIEQIETLKLRLEQQRDSINLLNKFHNGTGKFE</sequence>
<protein>
    <recommendedName>
        <fullName evidence="4">DUF3989 domain-containing protein</fullName>
    </recommendedName>
</protein>
<name>A0A840D5C7_9BACE</name>
<keyword evidence="1" id="KW-0472">Membrane</keyword>
<keyword evidence="1" id="KW-0812">Transmembrane</keyword>
<dbReference type="Pfam" id="PF13150">
    <property type="entry name" value="TraL_transposon"/>
    <property type="match status" value="1"/>
</dbReference>
<dbReference type="AlphaFoldDB" id="A0A840D5C7"/>
<evidence type="ECO:0000313" key="3">
    <source>
        <dbReference type="Proteomes" id="UP000560658"/>
    </source>
</evidence>
<keyword evidence="3" id="KW-1185">Reference proteome</keyword>
<dbReference type="EMBL" id="JACIER010000024">
    <property type="protein sequence ID" value="MBB4046171.1"/>
    <property type="molecule type" value="Genomic_DNA"/>
</dbReference>
<comment type="caution">
    <text evidence="2">The sequence shown here is derived from an EMBL/GenBank/DDBJ whole genome shotgun (WGS) entry which is preliminary data.</text>
</comment>